<accession>A0A090R067</accession>
<dbReference type="InterPro" id="IPR011990">
    <property type="entry name" value="TPR-like_helical_dom_sf"/>
</dbReference>
<evidence type="ECO:0000256" key="1">
    <source>
        <dbReference type="SAM" id="Phobius"/>
    </source>
</evidence>
<reference evidence="2 3" key="1">
    <citation type="journal article" date="2014" name="Genome Announc.">
        <title>Draft Genome Sequences of Marine Flavobacterium Nonlabens Strains NR17, NR24, NR27, NR32, NR33, and Ara13.</title>
        <authorList>
            <person name="Nakanishi M."/>
            <person name="Meirelles P."/>
            <person name="Suzuki R."/>
            <person name="Takatani N."/>
            <person name="Mino S."/>
            <person name="Suda W."/>
            <person name="Oshima K."/>
            <person name="Hattori M."/>
            <person name="Ohkuma M."/>
            <person name="Hosokawa M."/>
            <person name="Miyashita K."/>
            <person name="Thompson F.L."/>
            <person name="Niwa A."/>
            <person name="Sawabe T."/>
            <person name="Sawabe T."/>
        </authorList>
    </citation>
    <scope>NUCLEOTIDE SEQUENCE [LARGE SCALE GENOMIC DNA]</scope>
    <source>
        <strain evidence="3">JCM19314</strain>
    </source>
</reference>
<comment type="caution">
    <text evidence="2">The sequence shown here is derived from an EMBL/GenBank/DDBJ whole genome shotgun (WGS) entry which is preliminary data.</text>
</comment>
<sequence length="249" mass="28699">MDSLTLIQNVIHNRASQAEFIEFQNRLEKDPAFKALYEESLDIRVIALEQKKSKLKNLLQEQERKVNQPASEGSTITKKTSVFKFLIPAVAAAAIIIFSLNLFGNSITTLELFESNYEPYRNVMGGIERGEEIKEDLISKAFYTYEIKDYTTAAILFEQLYETDQQSMYLFYHANAQLGKGNTQKAISLYNQHQNVQDDFYARSRWYLALAYLKNDQIQESIAVLEGISKVKSYNYVKARELLLSLEDL</sequence>
<dbReference type="Gene3D" id="1.25.40.10">
    <property type="entry name" value="Tetratricopeptide repeat domain"/>
    <property type="match status" value="1"/>
</dbReference>
<protein>
    <recommendedName>
        <fullName evidence="4">TPR domain protein</fullName>
    </recommendedName>
</protein>
<dbReference type="Proteomes" id="UP000029226">
    <property type="component" value="Unassembled WGS sequence"/>
</dbReference>
<organism evidence="2 3">
    <name type="scientific">Nonlabens ulvanivorans</name>
    <name type="common">Persicivirga ulvanivorans</name>
    <dbReference type="NCBI Taxonomy" id="906888"/>
    <lineage>
        <taxon>Bacteria</taxon>
        <taxon>Pseudomonadati</taxon>
        <taxon>Bacteroidota</taxon>
        <taxon>Flavobacteriia</taxon>
        <taxon>Flavobacteriales</taxon>
        <taxon>Flavobacteriaceae</taxon>
        <taxon>Nonlabens</taxon>
    </lineage>
</organism>
<gene>
    <name evidence="2" type="ORF">JCM19314_2277</name>
</gene>
<dbReference type="EMBL" id="BBMM01000008">
    <property type="protein sequence ID" value="GAL01077.1"/>
    <property type="molecule type" value="Genomic_DNA"/>
</dbReference>
<evidence type="ECO:0000313" key="2">
    <source>
        <dbReference type="EMBL" id="GAL01077.1"/>
    </source>
</evidence>
<keyword evidence="1" id="KW-0472">Membrane</keyword>
<evidence type="ECO:0000313" key="3">
    <source>
        <dbReference type="Proteomes" id="UP000029226"/>
    </source>
</evidence>
<dbReference type="SUPFAM" id="SSF48452">
    <property type="entry name" value="TPR-like"/>
    <property type="match status" value="1"/>
</dbReference>
<name>A0A090R067_NONUL</name>
<keyword evidence="1" id="KW-0812">Transmembrane</keyword>
<dbReference type="AlphaFoldDB" id="A0A090R067"/>
<feature type="transmembrane region" description="Helical" evidence="1">
    <location>
        <begin position="85"/>
        <end position="104"/>
    </location>
</feature>
<evidence type="ECO:0008006" key="4">
    <source>
        <dbReference type="Google" id="ProtNLM"/>
    </source>
</evidence>
<dbReference type="Pfam" id="PF12895">
    <property type="entry name" value="ANAPC3"/>
    <property type="match status" value="1"/>
</dbReference>
<keyword evidence="1" id="KW-1133">Transmembrane helix</keyword>
<proteinExistence type="predicted"/>